<dbReference type="InterPro" id="IPR013078">
    <property type="entry name" value="His_Pase_superF_clade-1"/>
</dbReference>
<dbReference type="EMBL" id="CP095072">
    <property type="protein sequence ID" value="UOQ46843.1"/>
    <property type="molecule type" value="Genomic_DNA"/>
</dbReference>
<reference evidence="1 2" key="1">
    <citation type="submission" date="2022-04" db="EMBL/GenBank/DDBJ databases">
        <title>Gracilibacillus sp. isolated from saltern.</title>
        <authorList>
            <person name="Won M."/>
            <person name="Lee C.-M."/>
            <person name="Woen H.-Y."/>
            <person name="Kwon S.-W."/>
        </authorList>
    </citation>
    <scope>NUCLEOTIDE SEQUENCE [LARGE SCALE GENOMIC DNA]</scope>
    <source>
        <strain evidence="1 2">SSWR10-1</strain>
    </source>
</reference>
<dbReference type="SUPFAM" id="SSF53254">
    <property type="entry name" value="Phosphoglycerate mutase-like"/>
    <property type="match status" value="1"/>
</dbReference>
<sequence length="205" mass="23959">MAIYLVRHAKDDESFRGGWSQKGLINEGIQQATKLREYLHKNQKHFQIDRIISSDLTRARETAANIVESLPLPVEHAEEWREMNNGDLAGISNIEAGEKYPGLYFKSLRMDERYPGGESPIEFFNRIKQAFTETCEEQLEKNYKENVLIVTHGGVINIIYHLLNEKEWTNKNKSFPIFYTSIHQLEYINDQWEVTQENVKEHLSS</sequence>
<dbReference type="PANTHER" id="PTHR48100">
    <property type="entry name" value="BROAD-SPECIFICITY PHOSPHATASE YOR283W-RELATED"/>
    <property type="match status" value="1"/>
</dbReference>
<keyword evidence="2" id="KW-1185">Reference proteome</keyword>
<dbReference type="InterPro" id="IPR050275">
    <property type="entry name" value="PGM_Phosphatase"/>
</dbReference>
<dbReference type="SMART" id="SM00855">
    <property type="entry name" value="PGAM"/>
    <property type="match status" value="1"/>
</dbReference>
<dbReference type="RefSeq" id="WP_244715375.1">
    <property type="nucleotide sequence ID" value="NZ_CP095072.1"/>
</dbReference>
<evidence type="ECO:0000313" key="1">
    <source>
        <dbReference type="EMBL" id="UOQ46843.1"/>
    </source>
</evidence>
<dbReference type="Proteomes" id="UP000831782">
    <property type="component" value="Chromosome"/>
</dbReference>
<protein>
    <submittedName>
        <fullName evidence="1">Histidine phosphatase family protein</fullName>
    </submittedName>
</protein>
<gene>
    <name evidence="1" type="ORF">MUN88_12130</name>
</gene>
<accession>A0ABY4ERQ1</accession>
<dbReference type="InterPro" id="IPR029033">
    <property type="entry name" value="His_PPase_superfam"/>
</dbReference>
<name>A0ABY4ERQ1_9BACI</name>
<dbReference type="PANTHER" id="PTHR48100:SF1">
    <property type="entry name" value="HISTIDINE PHOSPHATASE FAMILY PROTEIN-RELATED"/>
    <property type="match status" value="1"/>
</dbReference>
<dbReference type="CDD" id="cd07067">
    <property type="entry name" value="HP_PGM_like"/>
    <property type="match status" value="1"/>
</dbReference>
<organism evidence="1 2">
    <name type="scientific">Gracilibacillus caseinilyticus</name>
    <dbReference type="NCBI Taxonomy" id="2932256"/>
    <lineage>
        <taxon>Bacteria</taxon>
        <taxon>Bacillati</taxon>
        <taxon>Bacillota</taxon>
        <taxon>Bacilli</taxon>
        <taxon>Bacillales</taxon>
        <taxon>Bacillaceae</taxon>
        <taxon>Gracilibacillus</taxon>
    </lineage>
</organism>
<proteinExistence type="predicted"/>
<dbReference type="Gene3D" id="3.40.50.1240">
    <property type="entry name" value="Phosphoglycerate mutase-like"/>
    <property type="match status" value="1"/>
</dbReference>
<dbReference type="Pfam" id="PF00300">
    <property type="entry name" value="His_Phos_1"/>
    <property type="match status" value="1"/>
</dbReference>
<evidence type="ECO:0000313" key="2">
    <source>
        <dbReference type="Proteomes" id="UP000831782"/>
    </source>
</evidence>